<feature type="region of interest" description="Disordered" evidence="1">
    <location>
        <begin position="149"/>
        <end position="194"/>
    </location>
</feature>
<keyword evidence="2" id="KW-1133">Transmembrane helix</keyword>
<comment type="caution">
    <text evidence="3">The sequence shown here is derived from an EMBL/GenBank/DDBJ whole genome shotgun (WGS) entry which is preliminary data.</text>
</comment>
<name>A0AA43QIR9_9LECA</name>
<dbReference type="EMBL" id="JAPUFD010000005">
    <property type="protein sequence ID" value="MDI1487257.1"/>
    <property type="molecule type" value="Genomic_DNA"/>
</dbReference>
<feature type="transmembrane region" description="Helical" evidence="2">
    <location>
        <begin position="119"/>
        <end position="141"/>
    </location>
</feature>
<sequence length="194" mass="19211">MDGAFTSTPLSDTPTASQVTDSSNPSTATVRQGSSSTLISGTDKISSITSSPTAQKTGSITQQVLTTIVFVSGSSTISSVSTSHKTVAAASASSSSTPGLNGNNGGGDSPGLSSNSKKIIGGVVGGVGGAILLGGLAVVAWRIWGKKRSASTDDDDLLDSHPSSAGKEKTSGASDPFRSHLDQAHGPVNTASNF</sequence>
<evidence type="ECO:0008006" key="5">
    <source>
        <dbReference type="Google" id="ProtNLM"/>
    </source>
</evidence>
<feature type="region of interest" description="Disordered" evidence="1">
    <location>
        <begin position="1"/>
        <end position="53"/>
    </location>
</feature>
<evidence type="ECO:0000313" key="4">
    <source>
        <dbReference type="Proteomes" id="UP001161017"/>
    </source>
</evidence>
<keyword evidence="2" id="KW-0472">Membrane</keyword>
<proteinExistence type="predicted"/>
<gene>
    <name evidence="3" type="ORF">OHK93_006526</name>
</gene>
<reference evidence="3" key="1">
    <citation type="journal article" date="2023" name="Genome Biol. Evol.">
        <title>First Whole Genome Sequence and Flow Cytometry Genome Size Data for the Lichen-Forming Fungus Ramalina farinacea (Ascomycota).</title>
        <authorList>
            <person name="Llewellyn T."/>
            <person name="Mian S."/>
            <person name="Hill R."/>
            <person name="Leitch I.J."/>
            <person name="Gaya E."/>
        </authorList>
    </citation>
    <scope>NUCLEOTIDE SEQUENCE</scope>
    <source>
        <strain evidence="3">LIQ254RAFAR</strain>
    </source>
</reference>
<keyword evidence="2" id="KW-0812">Transmembrane</keyword>
<evidence type="ECO:0000256" key="1">
    <source>
        <dbReference type="SAM" id="MobiDB-lite"/>
    </source>
</evidence>
<dbReference type="AlphaFoldDB" id="A0AA43QIR9"/>
<accession>A0AA43QIR9</accession>
<evidence type="ECO:0000256" key="2">
    <source>
        <dbReference type="SAM" id="Phobius"/>
    </source>
</evidence>
<dbReference type="Proteomes" id="UP001161017">
    <property type="component" value="Unassembled WGS sequence"/>
</dbReference>
<keyword evidence="4" id="KW-1185">Reference proteome</keyword>
<evidence type="ECO:0000313" key="3">
    <source>
        <dbReference type="EMBL" id="MDI1487257.1"/>
    </source>
</evidence>
<organism evidence="3 4">
    <name type="scientific">Ramalina farinacea</name>
    <dbReference type="NCBI Taxonomy" id="258253"/>
    <lineage>
        <taxon>Eukaryota</taxon>
        <taxon>Fungi</taxon>
        <taxon>Dikarya</taxon>
        <taxon>Ascomycota</taxon>
        <taxon>Pezizomycotina</taxon>
        <taxon>Lecanoromycetes</taxon>
        <taxon>OSLEUM clade</taxon>
        <taxon>Lecanoromycetidae</taxon>
        <taxon>Lecanorales</taxon>
        <taxon>Lecanorineae</taxon>
        <taxon>Ramalinaceae</taxon>
        <taxon>Ramalina</taxon>
    </lineage>
</organism>
<protein>
    <recommendedName>
        <fullName evidence="5">Mid2 domain-containing protein</fullName>
    </recommendedName>
</protein>
<feature type="region of interest" description="Disordered" evidence="1">
    <location>
        <begin position="92"/>
        <end position="111"/>
    </location>
</feature>